<evidence type="ECO:0000259" key="14">
    <source>
        <dbReference type="PROSITE" id="PS50994"/>
    </source>
</evidence>
<evidence type="ECO:0000256" key="7">
    <source>
        <dbReference type="ARBA" id="ARBA00022918"/>
    </source>
</evidence>
<evidence type="ECO:0000256" key="9">
    <source>
        <dbReference type="SAM" id="Coils"/>
    </source>
</evidence>
<dbReference type="Gene3D" id="2.40.70.10">
    <property type="entry name" value="Acid Proteases"/>
    <property type="match status" value="1"/>
</dbReference>
<dbReference type="PROSITE" id="PS50174">
    <property type="entry name" value="G_PATCH"/>
    <property type="match status" value="1"/>
</dbReference>
<feature type="region of interest" description="Disordered" evidence="10">
    <location>
        <begin position="995"/>
        <end position="1044"/>
    </location>
</feature>
<feature type="region of interest" description="Disordered" evidence="10">
    <location>
        <begin position="44"/>
        <end position="88"/>
    </location>
</feature>
<dbReference type="PROSITE" id="PS50879">
    <property type="entry name" value="RNASE_H_1"/>
    <property type="match status" value="1"/>
</dbReference>
<evidence type="ECO:0000256" key="4">
    <source>
        <dbReference type="ARBA" id="ARBA00022722"/>
    </source>
</evidence>
<evidence type="ECO:0000256" key="5">
    <source>
        <dbReference type="ARBA" id="ARBA00022759"/>
    </source>
</evidence>
<dbReference type="CDD" id="cd00303">
    <property type="entry name" value="retropepsin_like"/>
    <property type="match status" value="1"/>
</dbReference>
<evidence type="ECO:0000259" key="11">
    <source>
        <dbReference type="PROSITE" id="PS50174"/>
    </source>
</evidence>
<dbReference type="OrthoDB" id="1427511at2759"/>
<dbReference type="Pfam" id="PF00665">
    <property type="entry name" value="rve"/>
    <property type="match status" value="1"/>
</dbReference>
<evidence type="ECO:0000256" key="6">
    <source>
        <dbReference type="ARBA" id="ARBA00022801"/>
    </source>
</evidence>
<feature type="domain" description="Integrase catalytic" evidence="14">
    <location>
        <begin position="1993"/>
        <end position="2154"/>
    </location>
</feature>
<evidence type="ECO:0000256" key="8">
    <source>
        <dbReference type="ARBA" id="ARBA00023172"/>
    </source>
</evidence>
<feature type="region of interest" description="Disordered" evidence="10">
    <location>
        <begin position="658"/>
        <end position="685"/>
    </location>
</feature>
<dbReference type="GO" id="GO:0015074">
    <property type="term" value="P:DNA integration"/>
    <property type="evidence" value="ECO:0007669"/>
    <property type="project" value="InterPro"/>
</dbReference>
<keyword evidence="4" id="KW-0540">Nuclease</keyword>
<dbReference type="Gene3D" id="1.10.340.70">
    <property type="match status" value="1"/>
</dbReference>
<organism evidence="15 16">
    <name type="scientific">Gossypium australe</name>
    <dbReference type="NCBI Taxonomy" id="47621"/>
    <lineage>
        <taxon>Eukaryota</taxon>
        <taxon>Viridiplantae</taxon>
        <taxon>Streptophyta</taxon>
        <taxon>Embryophyta</taxon>
        <taxon>Tracheophyta</taxon>
        <taxon>Spermatophyta</taxon>
        <taxon>Magnoliopsida</taxon>
        <taxon>eudicotyledons</taxon>
        <taxon>Gunneridae</taxon>
        <taxon>Pentapetalae</taxon>
        <taxon>rosids</taxon>
        <taxon>malvids</taxon>
        <taxon>Malvales</taxon>
        <taxon>Malvaceae</taxon>
        <taxon>Malvoideae</taxon>
        <taxon>Gossypium</taxon>
    </lineage>
</organism>
<keyword evidence="6" id="KW-0378">Hydrolase</keyword>
<dbReference type="InterPro" id="IPR000477">
    <property type="entry name" value="RT_dom"/>
</dbReference>
<gene>
    <name evidence="15" type="ORF">EPI10_021159</name>
</gene>
<evidence type="ECO:0000259" key="13">
    <source>
        <dbReference type="PROSITE" id="PS50879"/>
    </source>
</evidence>
<dbReference type="CDD" id="cd09274">
    <property type="entry name" value="RNase_HI_RT_Ty3"/>
    <property type="match status" value="1"/>
</dbReference>
<keyword evidence="8" id="KW-0233">DNA recombination</keyword>
<sequence>MSDEMEAQMQKHLTKIQQEMKESQRDMKAQISQMSELLNKFLGKGKSPMAITGGENEDGPSESILPQVPSQHEEHPRRPPVTIRPQQGQINIGSPVNFQIGSGSNPGDGFTNLMVPDFDEIDKEKIKAEPSTQMEDRYKWLEERVEAIEKSKTRYGDSLVGSAAKWYDQLSSTQIKTWRDLVQAFMKHYGHIADIAPDRVTLQTMEKRPSENFRQYAQRWREVATQVQPPLLEEEAATLFIHTLKAPFINHMLGSSMTDFSEIVRCGERIEYAVRCGKIETGEGPRKMTLKKREGDINNVNAHDKAVTLNQPKNVITDHPRLHKQEPSAKPSVEKLQFTPIYMTYGQLYQKLYDTHVVAPHYLQPIQPPYPKWYDANAQCEYHAGVVGHSIENCLAFKKLVEKLIQMGVVKVNDTEHPLPNHANNGVNMLGEKIGKKVKTSVDEIKTPLRWVWRQMISRGLITQQPGGEIERAENYCEFHTKTGHNIQECLVFRTLIQGLMDNKEIEFYEEIGDLEEREVYASEEGSARRIYRGNYPAVVISRPRAVEITPEREADTLKEGTSRRVYGGNYPAVVISRPRAVEITPKREADISKEETSRRVYGGNYPAVVISRPRTGETEISIAPKVIIQKPTTTPYKDNKKVPWSYDCRVEIPGRENPVNATEEDRDGGFFTRSGRRYTPNTSAVATKGKAVATERREEETIESEAFVNVPVTESDAREFLKFLKHSEYSVVEQLHKQPARISVLALLMSSEAHRNALMKVLNETYVTGDISINKLDRLVGNISADNFIFFNDDEIPSGGMGSTKALHITARCKGYTLPGVLVDNGSALNVLPLSTLNRLPVDSSHMKACHNVVRAFDGTERKVMGRIDIPLQIGPNTYEVDFLVMDIKPSYNCLLGRPWIHSAGAVPSSLHQKLKLVTEGRLVTINAEEEIIASVTSDAPYIEVDEKAIECSFRSLEFINATFVAEGSKIPMPKISKSTMMGLQMTIGKGALPGRGLGRNLQGKTEVPTQREKRDRFGLGFKPDAKQKKREEEKRRERRRARLSEEEIKWEPMTFPPLSKTFVSGGILYPDRGMATREAMEEMLGSLSINVVSGERAEERALSGIRPYALGSVLDNWTIEEIPVAFRSNSESPDINDVSDTSIDSRSPFEQDTDMEDSQDFEDDQDRNMSPDLLRMVEQGEGQILPHEETIEMVNLGEGKELKIGTGMAAKTKQDLIELLKEFKDVFAWSYQDMPGLNTDIVVHRLPIREECKPVQQKLRRMRPDVLLKVKEEVRKQFDAGFLQMVKYSEWVANIVPVPKKDGKVRMCVDYRDLNKASPKDNFPLPHIDTLVDNTAGYSLFSFMDGFSGYNQIKMHPEDMEKTTFITMWGTFCYKVMPFGLKNAGATYQRAMVTLFHDMMHKEIEVYVDDMIAKSRTEREHVQVLRKLFLRLRKFQLKLNPTKCTFGARSGKLLGFVVSKKGIEVDPDKVKAIQELPPPRTQKEVRSFLGRLNYIARFIAQLTEKCDPIFRLLRKHNSGVWNEECQRAFDKVKHYLSKAPVLVSPCPNKPLILYLSVFENSMGCVLGQHDESGRKERAIYYLSKKFTECETRYSPIEKLCCALVWTTRRLRQYMLYHTTWLISKLDPLKFMMESTALNGRMARWQILLSEFDIIYVNQRAIKGSAIADFLASRALEDYEPLDFDFPNEELMYVAATEEEVQKKGHPWKLNFDGASNAMGNGIGAVLVSPNGDHYPLTSKLDFDCTNNMAEYEACILGIRAAIERKIGTLEVYGDSALVIYQLKGEWETRDPKLISYRRLVLELIKEFDNVTFCYLPREENQMADALATLASMIKVNKAEEVKPIQMSIYEAPAHCCNIDEEEERDSHPWYHDVLRYVKDREYPDQATENDKRTLRRLANDYVLDGEILYKRRKDQVLLRCVDAVEAKKILEEVHEGVCGTHANGFTMARQIMRFGYYWSTMEGDCISYAKRCHKCQIYGDKIHVPPSPLHVMTSPWPFSIWGMDVIGPISPKAANGHRFIFVVIDYFTKWVEATSYANVTKSAVSKFLKKEIICRYGMPERIISDNALNLNNSTIAEVCSQFKIQHHNSSPYRPKMNGAVEAANKNIKKIIGKMTETYKDWHEKLPFALYAYRTSVRTSTGATPFSLVYGMEAVLPIEVEIPSLRVLAEIKLDEAEWTQSRYDQLNLIEEKRLKALRHGQMYQRRMIRAYNKKVRPREFYEGDLVLKKILPIQKDFRGKWMPNWEGPYVVKKAFSGGALILTEMDGKSLPNPVNSDSVKKYFA</sequence>
<dbReference type="InterPro" id="IPR002156">
    <property type="entry name" value="RNaseH_domain"/>
</dbReference>
<proteinExistence type="predicted"/>
<dbReference type="PANTHER" id="PTHR32108:SF5">
    <property type="entry name" value="DYNACTIN SUBUNIT 1-LIKE"/>
    <property type="match status" value="1"/>
</dbReference>
<dbReference type="EC" id="2.7.7.49" evidence="1"/>
<dbReference type="InterPro" id="IPR005162">
    <property type="entry name" value="Retrotrans_gag_dom"/>
</dbReference>
<evidence type="ECO:0000256" key="1">
    <source>
        <dbReference type="ARBA" id="ARBA00012493"/>
    </source>
</evidence>
<protein>
    <recommendedName>
        <fullName evidence="1">RNA-directed DNA polymerase</fullName>
        <ecNumber evidence="1">2.7.7.49</ecNumber>
    </recommendedName>
</protein>
<feature type="compositionally biased region" description="Polar residues" evidence="10">
    <location>
        <begin position="1131"/>
        <end position="1152"/>
    </location>
</feature>
<feature type="coiled-coil region" evidence="9">
    <location>
        <begin position="2"/>
        <end position="40"/>
    </location>
</feature>
<dbReference type="Gene3D" id="3.30.420.10">
    <property type="entry name" value="Ribonuclease H-like superfamily/Ribonuclease H"/>
    <property type="match status" value="2"/>
</dbReference>
<evidence type="ECO:0000256" key="2">
    <source>
        <dbReference type="ARBA" id="ARBA00022679"/>
    </source>
</evidence>
<dbReference type="InterPro" id="IPR041373">
    <property type="entry name" value="RT_RNaseH"/>
</dbReference>
<dbReference type="Proteomes" id="UP000325315">
    <property type="component" value="Unassembled WGS sequence"/>
</dbReference>
<feature type="domain" description="G-patch" evidence="11">
    <location>
        <begin position="980"/>
        <end position="1026"/>
    </location>
</feature>
<dbReference type="InterPro" id="IPR043502">
    <property type="entry name" value="DNA/RNA_pol_sf"/>
</dbReference>
<dbReference type="Pfam" id="PF03732">
    <property type="entry name" value="Retrotrans_gag"/>
    <property type="match status" value="1"/>
</dbReference>
<dbReference type="InterPro" id="IPR021109">
    <property type="entry name" value="Peptidase_aspartic_dom_sf"/>
</dbReference>
<feature type="compositionally biased region" description="Basic and acidic residues" evidence="10">
    <location>
        <begin position="1011"/>
        <end position="1037"/>
    </location>
</feature>
<accession>A0A5B6WH11</accession>
<dbReference type="PROSITE" id="PS50994">
    <property type="entry name" value="INTEGRASE"/>
    <property type="match status" value="1"/>
</dbReference>
<dbReference type="Gene3D" id="3.10.20.370">
    <property type="match status" value="1"/>
</dbReference>
<dbReference type="SUPFAM" id="SSF56672">
    <property type="entry name" value="DNA/RNA polymerases"/>
    <property type="match status" value="1"/>
</dbReference>
<dbReference type="Gene3D" id="3.10.10.10">
    <property type="entry name" value="HIV Type 1 Reverse Transcriptase, subunit A, domain 1"/>
    <property type="match status" value="1"/>
</dbReference>
<keyword evidence="9" id="KW-0175">Coiled coil</keyword>
<feature type="domain" description="RNase H type-1" evidence="13">
    <location>
        <begin position="1705"/>
        <end position="1834"/>
    </location>
</feature>
<evidence type="ECO:0000259" key="12">
    <source>
        <dbReference type="PROSITE" id="PS50878"/>
    </source>
</evidence>
<evidence type="ECO:0000256" key="10">
    <source>
        <dbReference type="SAM" id="MobiDB-lite"/>
    </source>
</evidence>
<dbReference type="EMBL" id="SMMG02000003">
    <property type="protein sequence ID" value="KAA3480743.1"/>
    <property type="molecule type" value="Genomic_DNA"/>
</dbReference>
<dbReference type="InterPro" id="IPR041588">
    <property type="entry name" value="Integrase_H2C2"/>
</dbReference>
<dbReference type="Pfam" id="PF17917">
    <property type="entry name" value="RT_RNaseH"/>
    <property type="match status" value="1"/>
</dbReference>
<dbReference type="InterPro" id="IPR000467">
    <property type="entry name" value="G_patch_dom"/>
</dbReference>
<dbReference type="InterPro" id="IPR043128">
    <property type="entry name" value="Rev_trsase/Diguanyl_cyclase"/>
</dbReference>
<evidence type="ECO:0000313" key="16">
    <source>
        <dbReference type="Proteomes" id="UP000325315"/>
    </source>
</evidence>
<keyword evidence="5" id="KW-0255">Endonuclease</keyword>
<keyword evidence="2" id="KW-0808">Transferase</keyword>
<dbReference type="GO" id="GO:0003676">
    <property type="term" value="F:nucleic acid binding"/>
    <property type="evidence" value="ECO:0007669"/>
    <property type="project" value="InterPro"/>
</dbReference>
<evidence type="ECO:0000256" key="3">
    <source>
        <dbReference type="ARBA" id="ARBA00022695"/>
    </source>
</evidence>
<keyword evidence="16" id="KW-1185">Reference proteome</keyword>
<evidence type="ECO:0000313" key="15">
    <source>
        <dbReference type="EMBL" id="KAA3480743.1"/>
    </source>
</evidence>
<reference evidence="16" key="1">
    <citation type="journal article" date="2019" name="Plant Biotechnol. J.">
        <title>Genome sequencing of the Australian wild diploid species Gossypium australe highlights disease resistance and delayed gland morphogenesis.</title>
        <authorList>
            <person name="Cai Y."/>
            <person name="Cai X."/>
            <person name="Wang Q."/>
            <person name="Wang P."/>
            <person name="Zhang Y."/>
            <person name="Cai C."/>
            <person name="Xu Y."/>
            <person name="Wang K."/>
            <person name="Zhou Z."/>
            <person name="Wang C."/>
            <person name="Geng S."/>
            <person name="Li B."/>
            <person name="Dong Q."/>
            <person name="Hou Y."/>
            <person name="Wang H."/>
            <person name="Ai P."/>
            <person name="Liu Z."/>
            <person name="Yi F."/>
            <person name="Sun M."/>
            <person name="An G."/>
            <person name="Cheng J."/>
            <person name="Zhang Y."/>
            <person name="Shi Q."/>
            <person name="Xie Y."/>
            <person name="Shi X."/>
            <person name="Chang Y."/>
            <person name="Huang F."/>
            <person name="Chen Y."/>
            <person name="Hong S."/>
            <person name="Mi L."/>
            <person name="Sun Q."/>
            <person name="Zhang L."/>
            <person name="Zhou B."/>
            <person name="Peng R."/>
            <person name="Zhang X."/>
            <person name="Liu F."/>
        </authorList>
    </citation>
    <scope>NUCLEOTIDE SEQUENCE [LARGE SCALE GENOMIC DNA]</scope>
    <source>
        <strain evidence="16">cv. PA1801</strain>
    </source>
</reference>
<dbReference type="CDD" id="cd09279">
    <property type="entry name" value="RNase_HI_like"/>
    <property type="match status" value="1"/>
</dbReference>
<dbReference type="Pfam" id="PF13456">
    <property type="entry name" value="RVT_3"/>
    <property type="match status" value="1"/>
</dbReference>
<feature type="domain" description="Reverse transcriptase" evidence="12">
    <location>
        <begin position="1281"/>
        <end position="1460"/>
    </location>
</feature>
<name>A0A5B6WH11_9ROSI</name>
<dbReference type="Gene3D" id="3.30.70.270">
    <property type="match status" value="2"/>
</dbReference>
<dbReference type="InterPro" id="IPR036397">
    <property type="entry name" value="RNaseH_sf"/>
</dbReference>
<dbReference type="GO" id="GO:0004523">
    <property type="term" value="F:RNA-DNA hybrid ribonuclease activity"/>
    <property type="evidence" value="ECO:0007669"/>
    <property type="project" value="InterPro"/>
</dbReference>
<feature type="region of interest" description="Disordered" evidence="10">
    <location>
        <begin position="1131"/>
        <end position="1169"/>
    </location>
</feature>
<dbReference type="Pfam" id="PF00078">
    <property type="entry name" value="RVT_1"/>
    <property type="match status" value="1"/>
</dbReference>
<dbReference type="PROSITE" id="PS50878">
    <property type="entry name" value="RT_POL"/>
    <property type="match status" value="1"/>
</dbReference>
<feature type="compositionally biased region" description="Acidic residues" evidence="10">
    <location>
        <begin position="1153"/>
        <end position="1167"/>
    </location>
</feature>
<keyword evidence="7" id="KW-0695">RNA-directed DNA polymerase</keyword>
<dbReference type="Pfam" id="PF17921">
    <property type="entry name" value="Integrase_H2C2"/>
    <property type="match status" value="1"/>
</dbReference>
<dbReference type="GO" id="GO:0003964">
    <property type="term" value="F:RNA-directed DNA polymerase activity"/>
    <property type="evidence" value="ECO:0007669"/>
    <property type="project" value="UniProtKB-KW"/>
</dbReference>
<dbReference type="PANTHER" id="PTHR32108">
    <property type="entry name" value="DNA-DIRECTED RNA POLYMERASE SUBUNIT ALPHA"/>
    <property type="match status" value="1"/>
</dbReference>
<dbReference type="SUPFAM" id="SSF53098">
    <property type="entry name" value="Ribonuclease H-like"/>
    <property type="match status" value="2"/>
</dbReference>
<dbReference type="InterPro" id="IPR012337">
    <property type="entry name" value="RNaseH-like_sf"/>
</dbReference>
<comment type="caution">
    <text evidence="15">The sequence shown here is derived from an EMBL/GenBank/DDBJ whole genome shotgun (WGS) entry which is preliminary data.</text>
</comment>
<dbReference type="CDD" id="cd01647">
    <property type="entry name" value="RT_LTR"/>
    <property type="match status" value="1"/>
</dbReference>
<dbReference type="InterPro" id="IPR001584">
    <property type="entry name" value="Integrase_cat-core"/>
</dbReference>
<dbReference type="FunFam" id="3.30.70.270:FF:000063">
    <property type="entry name" value="Zinc knuckle domaincontaining protein"/>
    <property type="match status" value="1"/>
</dbReference>
<keyword evidence="3" id="KW-0548">Nucleotidyltransferase</keyword>
<dbReference type="GO" id="GO:0006310">
    <property type="term" value="P:DNA recombination"/>
    <property type="evidence" value="ECO:0007669"/>
    <property type="project" value="UniProtKB-KW"/>
</dbReference>